<feature type="region of interest" description="Disordered" evidence="1">
    <location>
        <begin position="32"/>
        <end position="51"/>
    </location>
</feature>
<feature type="compositionally biased region" description="Pro residues" evidence="1">
    <location>
        <begin position="96"/>
        <end position="112"/>
    </location>
</feature>
<dbReference type="InParanoid" id="A0A2P5FN30"/>
<dbReference type="Proteomes" id="UP000237000">
    <property type="component" value="Unassembled WGS sequence"/>
</dbReference>
<evidence type="ECO:0000313" key="2">
    <source>
        <dbReference type="EMBL" id="PON99170.1"/>
    </source>
</evidence>
<feature type="non-terminal residue" evidence="2">
    <location>
        <position position="1"/>
    </location>
</feature>
<sequence>NKNKKREKKIGKRFSSKRQVACYFKPFPGMEMARSGQAKQSPSTNPPSEPLICCHVLHPEVAPEPPPLLLPFPKSPTSGNGQTPLPYPNPISSNPFPSPRPNPPSAKNPPGA</sequence>
<feature type="region of interest" description="Disordered" evidence="1">
    <location>
        <begin position="64"/>
        <end position="112"/>
    </location>
</feature>
<gene>
    <name evidence="2" type="ORF">TorRG33x02_050300</name>
</gene>
<keyword evidence="3" id="KW-1185">Reference proteome</keyword>
<accession>A0A2P5FN30</accession>
<evidence type="ECO:0000256" key="1">
    <source>
        <dbReference type="SAM" id="MobiDB-lite"/>
    </source>
</evidence>
<evidence type="ECO:0000313" key="3">
    <source>
        <dbReference type="Proteomes" id="UP000237000"/>
    </source>
</evidence>
<name>A0A2P5FN30_TREOI</name>
<dbReference type="EMBL" id="JXTC01000020">
    <property type="protein sequence ID" value="PON99170.1"/>
    <property type="molecule type" value="Genomic_DNA"/>
</dbReference>
<dbReference type="AlphaFoldDB" id="A0A2P5FN30"/>
<comment type="caution">
    <text evidence="2">The sequence shown here is derived from an EMBL/GenBank/DDBJ whole genome shotgun (WGS) entry which is preliminary data.</text>
</comment>
<proteinExistence type="predicted"/>
<reference evidence="3" key="1">
    <citation type="submission" date="2016-06" db="EMBL/GenBank/DDBJ databases">
        <title>Parallel loss of symbiosis genes in relatives of nitrogen-fixing non-legume Parasponia.</title>
        <authorList>
            <person name="Van Velzen R."/>
            <person name="Holmer R."/>
            <person name="Bu F."/>
            <person name="Rutten L."/>
            <person name="Van Zeijl A."/>
            <person name="Liu W."/>
            <person name="Santuari L."/>
            <person name="Cao Q."/>
            <person name="Sharma T."/>
            <person name="Shen D."/>
            <person name="Roswanjaya Y."/>
            <person name="Wardhani T."/>
            <person name="Kalhor M.S."/>
            <person name="Jansen J."/>
            <person name="Van den Hoogen J."/>
            <person name="Gungor B."/>
            <person name="Hartog M."/>
            <person name="Hontelez J."/>
            <person name="Verver J."/>
            <person name="Yang W.-C."/>
            <person name="Schijlen E."/>
            <person name="Repin R."/>
            <person name="Schilthuizen M."/>
            <person name="Schranz E."/>
            <person name="Heidstra R."/>
            <person name="Miyata K."/>
            <person name="Fedorova E."/>
            <person name="Kohlen W."/>
            <person name="Bisseling T."/>
            <person name="Smit S."/>
            <person name="Geurts R."/>
        </authorList>
    </citation>
    <scope>NUCLEOTIDE SEQUENCE [LARGE SCALE GENOMIC DNA]</scope>
    <source>
        <strain evidence="3">cv. RG33-2</strain>
    </source>
</reference>
<feature type="compositionally biased region" description="Pro residues" evidence="1">
    <location>
        <begin position="64"/>
        <end position="74"/>
    </location>
</feature>
<protein>
    <submittedName>
        <fullName evidence="2">Uncharacterized protein</fullName>
    </submittedName>
</protein>
<organism evidence="2 3">
    <name type="scientific">Trema orientale</name>
    <name type="common">Charcoal tree</name>
    <name type="synonym">Celtis orientalis</name>
    <dbReference type="NCBI Taxonomy" id="63057"/>
    <lineage>
        <taxon>Eukaryota</taxon>
        <taxon>Viridiplantae</taxon>
        <taxon>Streptophyta</taxon>
        <taxon>Embryophyta</taxon>
        <taxon>Tracheophyta</taxon>
        <taxon>Spermatophyta</taxon>
        <taxon>Magnoliopsida</taxon>
        <taxon>eudicotyledons</taxon>
        <taxon>Gunneridae</taxon>
        <taxon>Pentapetalae</taxon>
        <taxon>rosids</taxon>
        <taxon>fabids</taxon>
        <taxon>Rosales</taxon>
        <taxon>Cannabaceae</taxon>
        <taxon>Trema</taxon>
    </lineage>
</organism>